<dbReference type="GO" id="GO:0006285">
    <property type="term" value="P:base-excision repair, AP site formation"/>
    <property type="evidence" value="ECO:0007669"/>
    <property type="project" value="TreeGrafter"/>
</dbReference>
<dbReference type="GO" id="GO:0046872">
    <property type="term" value="F:metal ion binding"/>
    <property type="evidence" value="ECO:0007669"/>
    <property type="project" value="UniProtKB-KW"/>
</dbReference>
<dbReference type="SMART" id="SM00525">
    <property type="entry name" value="FES"/>
    <property type="match status" value="1"/>
</dbReference>
<evidence type="ECO:0000256" key="8">
    <source>
        <dbReference type="ARBA" id="ARBA00023125"/>
    </source>
</evidence>
<evidence type="ECO:0000256" key="3">
    <source>
        <dbReference type="ARBA" id="ARBA00022723"/>
    </source>
</evidence>
<keyword evidence="3 12" id="KW-0479">Metal-binding</keyword>
<comment type="similarity">
    <text evidence="1 12">Belongs to the Nth/MutY family.</text>
</comment>
<keyword evidence="8 12" id="KW-0238">DNA-binding</keyword>
<evidence type="ECO:0000256" key="11">
    <source>
        <dbReference type="ARBA" id="ARBA00023295"/>
    </source>
</evidence>
<dbReference type="STRING" id="634113.AUT07_00051"/>
<dbReference type="SUPFAM" id="SSF48150">
    <property type="entry name" value="DNA-glycosylase"/>
    <property type="match status" value="1"/>
</dbReference>
<evidence type="ECO:0000313" key="14">
    <source>
        <dbReference type="EMBL" id="AMA64644.1"/>
    </source>
</evidence>
<dbReference type="PATRIC" id="fig|634113.3.peg.48"/>
<dbReference type="InterPro" id="IPR003265">
    <property type="entry name" value="HhH-GPD_domain"/>
</dbReference>
<dbReference type="HAMAP" id="MF_00942">
    <property type="entry name" value="Nth"/>
    <property type="match status" value="1"/>
</dbReference>
<dbReference type="InterPro" id="IPR011257">
    <property type="entry name" value="DNA_glycosylase"/>
</dbReference>
<protein>
    <recommendedName>
        <fullName evidence="12">Endonuclease III</fullName>
        <ecNumber evidence="12">4.2.99.18</ecNumber>
    </recommendedName>
    <alternativeName>
        <fullName evidence="12">DNA-(apurinic or apyrimidinic site) lyase</fullName>
    </alternativeName>
</protein>
<dbReference type="Pfam" id="PF00633">
    <property type="entry name" value="HHH"/>
    <property type="match status" value="1"/>
</dbReference>
<evidence type="ECO:0000256" key="6">
    <source>
        <dbReference type="ARBA" id="ARBA00023004"/>
    </source>
</evidence>
<dbReference type="GO" id="GO:0051539">
    <property type="term" value="F:4 iron, 4 sulfur cluster binding"/>
    <property type="evidence" value="ECO:0007669"/>
    <property type="project" value="UniProtKB-UniRule"/>
</dbReference>
<feature type="binding site" evidence="12">
    <location>
        <position position="194"/>
    </location>
    <ligand>
        <name>[4Fe-4S] cluster</name>
        <dbReference type="ChEBI" id="CHEBI:49883"/>
    </ligand>
</feature>
<keyword evidence="5 12" id="KW-0378">Hydrolase</keyword>
<evidence type="ECO:0000256" key="9">
    <source>
        <dbReference type="ARBA" id="ARBA00023204"/>
    </source>
</evidence>
<feature type="domain" description="HhH-GPD" evidence="13">
    <location>
        <begin position="38"/>
        <end position="185"/>
    </location>
</feature>
<dbReference type="CDD" id="cd00056">
    <property type="entry name" value="ENDO3c"/>
    <property type="match status" value="1"/>
</dbReference>
<keyword evidence="14" id="KW-0255">Endonuclease</keyword>
<gene>
    <name evidence="12 14" type="primary">nth</name>
    <name evidence="14" type="ORF">AUT07_00051</name>
</gene>
<evidence type="ECO:0000256" key="1">
    <source>
        <dbReference type="ARBA" id="ARBA00008343"/>
    </source>
</evidence>
<comment type="function">
    <text evidence="12">DNA repair enzyme that has both DNA N-glycosylase activity and AP-lyase activity. The DNA N-glycosylase activity releases various damaged pyrimidines from DNA by cleaving the N-glycosidic bond, leaving an AP (apurinic/apyrimidinic) site. The AP-lyase activity cleaves the phosphodiester bond 3' to the AP site by a beta-elimination, leaving a 3'-terminal unsaturated sugar and a product with a terminal 5'-phosphate.</text>
</comment>
<dbReference type="GO" id="GO:0019104">
    <property type="term" value="F:DNA N-glycosylase activity"/>
    <property type="evidence" value="ECO:0007669"/>
    <property type="project" value="UniProtKB-UniRule"/>
</dbReference>
<dbReference type="InterPro" id="IPR023170">
    <property type="entry name" value="HhH_base_excis_C"/>
</dbReference>
<dbReference type="KEGG" id="asy:AUT07_00051"/>
<comment type="catalytic activity">
    <reaction evidence="12">
        <text>2'-deoxyribonucleotide-(2'-deoxyribose 5'-phosphate)-2'-deoxyribonucleotide-DNA = a 3'-end 2'-deoxyribonucleotide-(2,3-dehydro-2,3-deoxyribose 5'-phosphate)-DNA + a 5'-end 5'-phospho-2'-deoxyribonucleoside-DNA + H(+)</text>
        <dbReference type="Rhea" id="RHEA:66592"/>
        <dbReference type="Rhea" id="RHEA-COMP:13180"/>
        <dbReference type="Rhea" id="RHEA-COMP:16897"/>
        <dbReference type="Rhea" id="RHEA-COMP:17067"/>
        <dbReference type="ChEBI" id="CHEBI:15378"/>
        <dbReference type="ChEBI" id="CHEBI:136412"/>
        <dbReference type="ChEBI" id="CHEBI:157695"/>
        <dbReference type="ChEBI" id="CHEBI:167181"/>
        <dbReference type="EC" id="4.2.99.18"/>
    </reaction>
</comment>
<feature type="binding site" evidence="12">
    <location>
        <position position="187"/>
    </location>
    <ligand>
        <name>[4Fe-4S] cluster</name>
        <dbReference type="ChEBI" id="CHEBI:49883"/>
    </ligand>
</feature>
<dbReference type="InterPro" id="IPR003651">
    <property type="entry name" value="Endonuclease3_FeS-loop_motif"/>
</dbReference>
<dbReference type="Proteomes" id="UP000069926">
    <property type="component" value="Chromosome"/>
</dbReference>
<evidence type="ECO:0000259" key="13">
    <source>
        <dbReference type="SMART" id="SM00478"/>
    </source>
</evidence>
<dbReference type="NCBIfam" id="TIGR01083">
    <property type="entry name" value="nth"/>
    <property type="match status" value="1"/>
</dbReference>
<dbReference type="GO" id="GO:0003677">
    <property type="term" value="F:DNA binding"/>
    <property type="evidence" value="ECO:0007669"/>
    <property type="project" value="UniProtKB-UniRule"/>
</dbReference>
<dbReference type="RefSeq" id="WP_066282600.1">
    <property type="nucleotide sequence ID" value="NZ_CP013920.1"/>
</dbReference>
<dbReference type="Gene3D" id="1.10.340.30">
    <property type="entry name" value="Hypothetical protein, domain 2"/>
    <property type="match status" value="1"/>
</dbReference>
<keyword evidence="6 12" id="KW-0408">Iron</keyword>
<dbReference type="EMBL" id="CP013920">
    <property type="protein sequence ID" value="AMA64644.1"/>
    <property type="molecule type" value="Genomic_DNA"/>
</dbReference>
<evidence type="ECO:0000256" key="10">
    <source>
        <dbReference type="ARBA" id="ARBA00023239"/>
    </source>
</evidence>
<proteinExistence type="inferred from homology"/>
<evidence type="ECO:0000256" key="2">
    <source>
        <dbReference type="ARBA" id="ARBA00022485"/>
    </source>
</evidence>
<dbReference type="InterPro" id="IPR005759">
    <property type="entry name" value="Nth"/>
</dbReference>
<dbReference type="GO" id="GO:0140078">
    <property type="term" value="F:class I DNA-(apurinic or apyrimidinic site) endonuclease activity"/>
    <property type="evidence" value="ECO:0007669"/>
    <property type="project" value="UniProtKB-EC"/>
</dbReference>
<feature type="binding site" evidence="12">
    <location>
        <position position="203"/>
    </location>
    <ligand>
        <name>[4Fe-4S] cluster</name>
        <dbReference type="ChEBI" id="CHEBI:49883"/>
    </ligand>
</feature>
<keyword evidence="11 12" id="KW-0326">Glycosidase</keyword>
<dbReference type="PIRSF" id="PIRSF001435">
    <property type="entry name" value="Nth"/>
    <property type="match status" value="1"/>
</dbReference>
<organism evidence="14 15">
    <name type="scientific">Candidatus Arsenophonus lipoptenae</name>
    <dbReference type="NCBI Taxonomy" id="634113"/>
    <lineage>
        <taxon>Bacteria</taxon>
        <taxon>Pseudomonadati</taxon>
        <taxon>Pseudomonadota</taxon>
        <taxon>Gammaproteobacteria</taxon>
        <taxon>Enterobacterales</taxon>
        <taxon>Morganellaceae</taxon>
        <taxon>Arsenophonus</taxon>
    </lineage>
</organism>
<keyword evidence="10 12" id="KW-0456">Lyase</keyword>
<name>A0A0X9VDK6_9GAMM</name>
<dbReference type="EC" id="4.2.99.18" evidence="12"/>
<keyword evidence="4 12" id="KW-0227">DNA damage</keyword>
<dbReference type="FunFam" id="1.10.340.30:FF:000001">
    <property type="entry name" value="Endonuclease III"/>
    <property type="match status" value="1"/>
</dbReference>
<evidence type="ECO:0000256" key="5">
    <source>
        <dbReference type="ARBA" id="ARBA00022801"/>
    </source>
</evidence>
<dbReference type="Pfam" id="PF00730">
    <property type="entry name" value="HhH-GPD"/>
    <property type="match status" value="1"/>
</dbReference>
<keyword evidence="15" id="KW-1185">Reference proteome</keyword>
<evidence type="ECO:0000256" key="4">
    <source>
        <dbReference type="ARBA" id="ARBA00022763"/>
    </source>
</evidence>
<accession>A0A0X9VDK6</accession>
<feature type="binding site" evidence="12">
    <location>
        <position position="197"/>
    </location>
    <ligand>
        <name>[4Fe-4S] cluster</name>
        <dbReference type="ChEBI" id="CHEBI:49883"/>
    </ligand>
</feature>
<dbReference type="Gene3D" id="1.10.1670.10">
    <property type="entry name" value="Helix-hairpin-Helix base-excision DNA repair enzymes (C-terminal)"/>
    <property type="match status" value="1"/>
</dbReference>
<comment type="cofactor">
    <cofactor evidence="12">
        <name>[4Fe-4S] cluster</name>
        <dbReference type="ChEBI" id="CHEBI:49883"/>
    </cofactor>
    <text evidence="12">Binds 1 [4Fe-4S] cluster.</text>
</comment>
<dbReference type="PANTHER" id="PTHR10359:SF18">
    <property type="entry name" value="ENDONUCLEASE III"/>
    <property type="match status" value="1"/>
</dbReference>
<dbReference type="OrthoDB" id="9800977at2"/>
<dbReference type="AlphaFoldDB" id="A0A0X9VDK6"/>
<keyword evidence="2 12" id="KW-0004">4Fe-4S</keyword>
<evidence type="ECO:0000313" key="15">
    <source>
        <dbReference type="Proteomes" id="UP000069926"/>
    </source>
</evidence>
<reference evidence="14 15" key="1">
    <citation type="submission" date="2016-01" db="EMBL/GenBank/DDBJ databases">
        <title>Genome sequence of Ca. Arsenophonus lipopteni, the exclusive symbiont of a blood sucking fly Lipoptena cervi (Diptera: Hippoboscidae).</title>
        <authorList>
            <person name="Novakova E."/>
            <person name="Hypsa V."/>
            <person name="Nguyen P."/>
            <person name="Husnik F."/>
            <person name="Darby A.C."/>
        </authorList>
    </citation>
    <scope>NUCLEOTIDE SEQUENCE [LARGE SCALE GENOMIC DNA]</scope>
    <source>
        <strain evidence="14 15">CB</strain>
    </source>
</reference>
<dbReference type="FunFam" id="1.10.1670.10:FF:000001">
    <property type="entry name" value="Endonuclease III"/>
    <property type="match status" value="1"/>
</dbReference>
<dbReference type="PROSITE" id="PS01155">
    <property type="entry name" value="ENDONUCLEASE_III_2"/>
    <property type="match status" value="1"/>
</dbReference>
<keyword evidence="9 12" id="KW-0234">DNA repair</keyword>
<dbReference type="InterPro" id="IPR004036">
    <property type="entry name" value="Endonuclease-III-like_CS2"/>
</dbReference>
<evidence type="ECO:0000256" key="7">
    <source>
        <dbReference type="ARBA" id="ARBA00023014"/>
    </source>
</evidence>
<sequence>MDAQNRIAILNRLHDKNPTPKIELIFNSSFELLISVLLSAQTTDKSVNKATAKLYQVANTAEKMLNLGLDKIKNHIKTIGLSNTKAKNIIKICQILIDKYNGKVPENREFLESLPGIGRKTANVVLNIAFGWPTIAVDTHVFRVCNRTNFVTGKNVIEVEQKLIEIVPIKFKFNFNLWFVLHGRYTCTARKPFCNICIIENLCEFNNKHNHKVC</sequence>
<keyword evidence="7 12" id="KW-0411">Iron-sulfur</keyword>
<keyword evidence="14" id="KW-0540">Nuclease</keyword>
<evidence type="ECO:0000256" key="12">
    <source>
        <dbReference type="HAMAP-Rule" id="MF_00942"/>
    </source>
</evidence>
<dbReference type="InterPro" id="IPR000445">
    <property type="entry name" value="HhH_motif"/>
</dbReference>
<dbReference type="PANTHER" id="PTHR10359">
    <property type="entry name" value="A/G-SPECIFIC ADENINE GLYCOSYLASE/ENDONUCLEASE III"/>
    <property type="match status" value="1"/>
</dbReference>
<dbReference type="SMART" id="SM00478">
    <property type="entry name" value="ENDO3c"/>
    <property type="match status" value="1"/>
</dbReference>